<comment type="subcellular location">
    <subcellularLocation>
        <location evidence="1">Cell envelope</location>
    </subcellularLocation>
</comment>
<dbReference type="PANTHER" id="PTHR42953">
    <property type="entry name" value="HIGH-AFFINITY ZINC UPTAKE SYSTEM PROTEIN ZNUA-RELATED"/>
    <property type="match status" value="1"/>
</dbReference>
<keyword evidence="2 5" id="KW-0813">Transport</keyword>
<dbReference type="Pfam" id="PF01297">
    <property type="entry name" value="ZnuA"/>
    <property type="match status" value="1"/>
</dbReference>
<dbReference type="InterPro" id="IPR006127">
    <property type="entry name" value="ZnuA-like"/>
</dbReference>
<evidence type="ECO:0000313" key="8">
    <source>
        <dbReference type="EMBL" id="MDA3630847.1"/>
    </source>
</evidence>
<dbReference type="PANTHER" id="PTHR42953:SF1">
    <property type="entry name" value="METAL-BINDING PROTEIN HI_0362-RELATED"/>
    <property type="match status" value="1"/>
</dbReference>
<organism evidence="8 9">
    <name type="scientific">Saccharopolyspora oryzae</name>
    <dbReference type="NCBI Taxonomy" id="2997343"/>
    <lineage>
        <taxon>Bacteria</taxon>
        <taxon>Bacillati</taxon>
        <taxon>Actinomycetota</taxon>
        <taxon>Actinomycetes</taxon>
        <taxon>Pseudonocardiales</taxon>
        <taxon>Pseudonocardiaceae</taxon>
        <taxon>Saccharopolyspora</taxon>
    </lineage>
</organism>
<evidence type="ECO:0000256" key="5">
    <source>
        <dbReference type="RuleBase" id="RU003512"/>
    </source>
</evidence>
<feature type="region of interest" description="Disordered" evidence="6">
    <location>
        <begin position="112"/>
        <end position="165"/>
    </location>
</feature>
<comment type="similarity">
    <text evidence="5">Belongs to the bacterial solute-binding protein 9 family.</text>
</comment>
<dbReference type="PRINTS" id="PR00690">
    <property type="entry name" value="ADHESNFAMILY"/>
</dbReference>
<evidence type="ECO:0000313" key="9">
    <source>
        <dbReference type="Proteomes" id="UP001210380"/>
    </source>
</evidence>
<feature type="compositionally biased region" description="Basic and acidic residues" evidence="6">
    <location>
        <begin position="143"/>
        <end position="165"/>
    </location>
</feature>
<evidence type="ECO:0000256" key="3">
    <source>
        <dbReference type="ARBA" id="ARBA00022723"/>
    </source>
</evidence>
<evidence type="ECO:0000256" key="1">
    <source>
        <dbReference type="ARBA" id="ARBA00004196"/>
    </source>
</evidence>
<dbReference type="InterPro" id="IPR006128">
    <property type="entry name" value="Lipoprotein_PsaA-like"/>
</dbReference>
<keyword evidence="4 7" id="KW-0732">Signal</keyword>
<accession>A0ABT4VA49</accession>
<feature type="chain" id="PRO_5046547623" evidence="7">
    <location>
        <begin position="26"/>
        <end position="340"/>
    </location>
</feature>
<protein>
    <submittedName>
        <fullName evidence="8">Zinc ABC transporter substrate-binding protein</fullName>
    </submittedName>
</protein>
<gene>
    <name evidence="8" type="ORF">OU415_35855</name>
</gene>
<comment type="caution">
    <text evidence="8">The sequence shown here is derived from an EMBL/GenBank/DDBJ whole genome shotgun (WGS) entry which is preliminary data.</text>
</comment>
<proteinExistence type="inferred from homology"/>
<evidence type="ECO:0000256" key="7">
    <source>
        <dbReference type="SAM" id="SignalP"/>
    </source>
</evidence>
<feature type="signal peptide" evidence="7">
    <location>
        <begin position="1"/>
        <end position="25"/>
    </location>
</feature>
<dbReference type="PROSITE" id="PS51257">
    <property type="entry name" value="PROKAR_LIPOPROTEIN"/>
    <property type="match status" value="1"/>
</dbReference>
<evidence type="ECO:0000256" key="4">
    <source>
        <dbReference type="ARBA" id="ARBA00022729"/>
    </source>
</evidence>
<sequence length="340" mass="36162">MTVRIQQVRRTGAVALAGLAALSMAACSSGQPGGDHAGPHKLAVVASTSVWGSVAQEIGGDAVQVDSIITDPSADPHSYESTPHDAAKVNSADLVVFNGGGYDEFMEKDLASAGQGKPAVQAMDSEHATPEPEAEPEPGQDNEPGHDHAQESGHEAEPGHDHEHDHSVNEHVWYDLHATQEVASKIADELGRLQPENAQKFHQAAEKFNADLSGLQGHVDQIAAANQGKKVIVTEPVAHYLVDAAKLTDITPPSFVNAVEAENDPPAAAVAEIQSAVDSKQASAVIFNPQTETPVTQQVKTRAEQNRTPVVEMRETLPPGRTYLQWMNEQIDALDAALKH</sequence>
<dbReference type="InterPro" id="IPR050492">
    <property type="entry name" value="Bact_metal-bind_prot9"/>
</dbReference>
<evidence type="ECO:0000256" key="6">
    <source>
        <dbReference type="SAM" id="MobiDB-lite"/>
    </source>
</evidence>
<dbReference type="RefSeq" id="WP_270954127.1">
    <property type="nucleotide sequence ID" value="NZ_JAQGLA010000123.1"/>
</dbReference>
<evidence type="ECO:0000256" key="2">
    <source>
        <dbReference type="ARBA" id="ARBA00022448"/>
    </source>
</evidence>
<name>A0ABT4VA49_9PSEU</name>
<reference evidence="8 9" key="1">
    <citation type="submission" date="2022-11" db="EMBL/GenBank/DDBJ databases">
        <title>Draft genome sequence of Saccharopolyspora sp. WRP15-2 isolated from rhizosphere soils of wild rice in Thailand.</title>
        <authorList>
            <person name="Duangmal K."/>
            <person name="Kammanee S."/>
            <person name="Muangham S."/>
        </authorList>
    </citation>
    <scope>NUCLEOTIDE SEQUENCE [LARGE SCALE GENOMIC DNA]</scope>
    <source>
        <strain evidence="8 9">WRP15-2</strain>
    </source>
</reference>
<keyword evidence="9" id="KW-1185">Reference proteome</keyword>
<keyword evidence="3" id="KW-0479">Metal-binding</keyword>
<dbReference type="Gene3D" id="3.40.50.1980">
    <property type="entry name" value="Nitrogenase molybdenum iron protein domain"/>
    <property type="match status" value="2"/>
</dbReference>
<dbReference type="Proteomes" id="UP001210380">
    <property type="component" value="Unassembled WGS sequence"/>
</dbReference>
<dbReference type="SUPFAM" id="SSF53807">
    <property type="entry name" value="Helical backbone' metal receptor"/>
    <property type="match status" value="1"/>
</dbReference>
<dbReference type="EMBL" id="JAQGLA010000123">
    <property type="protein sequence ID" value="MDA3630847.1"/>
    <property type="molecule type" value="Genomic_DNA"/>
</dbReference>